<evidence type="ECO:0000313" key="12">
    <source>
        <dbReference type="EMBL" id="ATZ48339.1"/>
    </source>
</evidence>
<evidence type="ECO:0000256" key="7">
    <source>
        <dbReference type="ARBA" id="ARBA00022786"/>
    </source>
</evidence>
<feature type="coiled-coil region" evidence="9">
    <location>
        <begin position="327"/>
        <end position="361"/>
    </location>
</feature>
<dbReference type="Proteomes" id="UP000001798">
    <property type="component" value="Chromosome 3"/>
</dbReference>
<keyword evidence="7" id="KW-0833">Ubl conjugation pathway</keyword>
<protein>
    <recommendedName>
        <fullName evidence="2">RBR-type E3 ubiquitin transferase</fullName>
        <ecNumber evidence="2">2.3.2.31</ecNumber>
    </recommendedName>
</protein>
<reference evidence="12 13" key="2">
    <citation type="journal article" date="2012" name="Eukaryot. Cell">
        <title>Genome update of Botrytis cinerea strains B05.10 and T4.</title>
        <authorList>
            <person name="Staats M."/>
            <person name="van Kan J.A."/>
        </authorList>
    </citation>
    <scope>NUCLEOTIDE SEQUENCE [LARGE SCALE GENOMIC DNA]</scope>
    <source>
        <strain evidence="12 13">B05.10</strain>
    </source>
</reference>
<keyword evidence="9" id="KW-0175">Coiled coil</keyword>
<dbReference type="SUPFAM" id="SSF57850">
    <property type="entry name" value="RING/U-box"/>
    <property type="match status" value="2"/>
</dbReference>
<proteinExistence type="predicted"/>
<dbReference type="PANTHER" id="PTHR11685">
    <property type="entry name" value="RBR FAMILY RING FINGER AND IBR DOMAIN-CONTAINING"/>
    <property type="match status" value="1"/>
</dbReference>
<dbReference type="EMBL" id="CP009807">
    <property type="protein sequence ID" value="ATZ48339.1"/>
    <property type="molecule type" value="Genomic_DNA"/>
</dbReference>
<feature type="region of interest" description="Disordered" evidence="10">
    <location>
        <begin position="1"/>
        <end position="87"/>
    </location>
</feature>
<evidence type="ECO:0000256" key="6">
    <source>
        <dbReference type="ARBA" id="ARBA00022771"/>
    </source>
</evidence>
<evidence type="ECO:0000256" key="10">
    <source>
        <dbReference type="SAM" id="MobiDB-lite"/>
    </source>
</evidence>
<dbReference type="OMA" id="IRIATEW"/>
<sequence>MKSYFKHLLPPSIPQAGSKSRSQSPSRSRSHTSSEKKPEIKSKPKSRMEPQSSVHKGRAASSRPRTSRSKATSSSSSSSNSTLTSDELTAQRLQAEWDREDDLIQLQLRFARNLETRSPSPSQFELDRIEAQRLQAQIEEEQAASDARRAARLERETEEAIRIATEWENEDSHAAALQREWEEQERRLGEQEDLARILLRRDEERAASLERDLAAAQAAQAQWEQEVHQQEEETRRVSEDEEKRERQARRRRETREAAEAERKAELEKERAARKEAEKKVRLETERLQRQQVEKKAKLDREHRINEDAAKKIQVEAQKKEKLRVADSKKARELAEKEKQRVADAKKARELAEKEKKARQADCVSCMEVGEKVKMCVLSCKHAYCGECIAGAFQSALSSKTRFKCCKVNVVTNLASRWLDATFISSYKMMILEQTTKDPRYCSSKECAKFIPPANIHGTIAICQACKHRTCAPCGNEEHPGVCKEDKEGLAVQALAEKEGWRNCPRCKFVIEKNEGCLHMTCKCLFEWCWECKREWNECKSTCKRE</sequence>
<comment type="catalytic activity">
    <reaction evidence="1">
        <text>[E2 ubiquitin-conjugating enzyme]-S-ubiquitinyl-L-cysteine + [acceptor protein]-L-lysine = [E2 ubiquitin-conjugating enzyme]-L-cysteine + [acceptor protein]-N(6)-ubiquitinyl-L-lysine.</text>
        <dbReference type="EC" id="2.3.2.31"/>
    </reaction>
</comment>
<dbReference type="Gene3D" id="3.30.40.10">
    <property type="entry name" value="Zinc/RING finger domain, C3HC4 (zinc finger)"/>
    <property type="match status" value="1"/>
</dbReference>
<dbReference type="KEGG" id="bfu:BCIN_03g05640"/>
<dbReference type="InterPro" id="IPR013083">
    <property type="entry name" value="Znf_RING/FYVE/PHD"/>
</dbReference>
<keyword evidence="4" id="KW-0479">Metal-binding</keyword>
<dbReference type="InterPro" id="IPR002867">
    <property type="entry name" value="IBR_dom"/>
</dbReference>
<evidence type="ECO:0000313" key="13">
    <source>
        <dbReference type="Proteomes" id="UP000001798"/>
    </source>
</evidence>
<name>A0A384JCL5_BOTFB</name>
<dbReference type="RefSeq" id="XP_001560857.1">
    <property type="nucleotide sequence ID" value="XM_001560807.2"/>
</dbReference>
<evidence type="ECO:0000256" key="1">
    <source>
        <dbReference type="ARBA" id="ARBA00001798"/>
    </source>
</evidence>
<dbReference type="GO" id="GO:0061630">
    <property type="term" value="F:ubiquitin protein ligase activity"/>
    <property type="evidence" value="ECO:0007669"/>
    <property type="project" value="UniProtKB-EC"/>
</dbReference>
<feature type="compositionally biased region" description="Basic and acidic residues" evidence="10">
    <location>
        <begin position="225"/>
        <end position="245"/>
    </location>
</feature>
<evidence type="ECO:0000256" key="4">
    <source>
        <dbReference type="ARBA" id="ARBA00022723"/>
    </source>
</evidence>
<reference evidence="12 13" key="1">
    <citation type="journal article" date="2011" name="PLoS Genet.">
        <title>Genomic analysis of the necrotrophic fungal pathogens Sclerotinia sclerotiorum and Botrytis cinerea.</title>
        <authorList>
            <person name="Amselem J."/>
            <person name="Cuomo C.A."/>
            <person name="van Kan J.A."/>
            <person name="Viaud M."/>
            <person name="Benito E.P."/>
            <person name="Couloux A."/>
            <person name="Coutinho P.M."/>
            <person name="de Vries R.P."/>
            <person name="Dyer P.S."/>
            <person name="Fillinger S."/>
            <person name="Fournier E."/>
            <person name="Gout L."/>
            <person name="Hahn M."/>
            <person name="Kohn L."/>
            <person name="Lapalu N."/>
            <person name="Plummer K.M."/>
            <person name="Pradier J.M."/>
            <person name="Quevillon E."/>
            <person name="Sharon A."/>
            <person name="Simon A."/>
            <person name="ten Have A."/>
            <person name="Tudzynski B."/>
            <person name="Tudzynski P."/>
            <person name="Wincker P."/>
            <person name="Andrew M."/>
            <person name="Anthouard V."/>
            <person name="Beever R.E."/>
            <person name="Beffa R."/>
            <person name="Benoit I."/>
            <person name="Bouzid O."/>
            <person name="Brault B."/>
            <person name="Chen Z."/>
            <person name="Choquer M."/>
            <person name="Collemare J."/>
            <person name="Cotton P."/>
            <person name="Danchin E.G."/>
            <person name="Da Silva C."/>
            <person name="Gautier A."/>
            <person name="Giraud C."/>
            <person name="Giraud T."/>
            <person name="Gonzalez C."/>
            <person name="Grossetete S."/>
            <person name="Guldener U."/>
            <person name="Henrissat B."/>
            <person name="Howlett B.J."/>
            <person name="Kodira C."/>
            <person name="Kretschmer M."/>
            <person name="Lappartient A."/>
            <person name="Leroch M."/>
            <person name="Levis C."/>
            <person name="Mauceli E."/>
            <person name="Neuveglise C."/>
            <person name="Oeser B."/>
            <person name="Pearson M."/>
            <person name="Poulain J."/>
            <person name="Poussereau N."/>
            <person name="Quesneville H."/>
            <person name="Rascle C."/>
            <person name="Schumacher J."/>
            <person name="Segurens B."/>
            <person name="Sexton A."/>
            <person name="Silva E."/>
            <person name="Sirven C."/>
            <person name="Soanes D.M."/>
            <person name="Talbot N.J."/>
            <person name="Templeton M."/>
            <person name="Yandava C."/>
            <person name="Yarden O."/>
            <person name="Zeng Q."/>
            <person name="Rollins J.A."/>
            <person name="Lebrun M.H."/>
            <person name="Dickman M."/>
        </authorList>
    </citation>
    <scope>NUCLEOTIDE SEQUENCE [LARGE SCALE GENOMIC DNA]</scope>
    <source>
        <strain evidence="12 13">B05.10</strain>
    </source>
</reference>
<keyword evidence="3" id="KW-0808">Transferase</keyword>
<dbReference type="PROSITE" id="PS00518">
    <property type="entry name" value="ZF_RING_1"/>
    <property type="match status" value="1"/>
</dbReference>
<reference evidence="12 13" key="3">
    <citation type="journal article" date="2017" name="Mol. Plant Pathol.">
        <title>A gapless genome sequence of the fungus Botrytis cinerea.</title>
        <authorList>
            <person name="Van Kan J.A."/>
            <person name="Stassen J.H."/>
            <person name="Mosbach A."/>
            <person name="Van Der Lee T.A."/>
            <person name="Faino L."/>
            <person name="Farmer A.D."/>
            <person name="Papasotiriou D.G."/>
            <person name="Zhou S."/>
            <person name="Seidl M.F."/>
            <person name="Cottam E."/>
            <person name="Edel D."/>
            <person name="Hahn M."/>
            <person name="Schwartz D.C."/>
            <person name="Dietrich R.A."/>
            <person name="Widdison S."/>
            <person name="Scalliet G."/>
        </authorList>
    </citation>
    <scope>NUCLEOTIDE SEQUENCE [LARGE SCALE GENOMIC DNA]</scope>
    <source>
        <strain evidence="12 13">B05.10</strain>
    </source>
</reference>
<feature type="region of interest" description="Disordered" evidence="10">
    <location>
        <begin position="220"/>
        <end position="277"/>
    </location>
</feature>
<feature type="domain" description="RING-type" evidence="11">
    <location>
        <begin position="358"/>
        <end position="545"/>
    </location>
</feature>
<keyword evidence="13" id="KW-1185">Reference proteome</keyword>
<evidence type="ECO:0000256" key="2">
    <source>
        <dbReference type="ARBA" id="ARBA00012251"/>
    </source>
</evidence>
<accession>A0A384JCL5</accession>
<dbReference type="AlphaFoldDB" id="A0A384JCL5"/>
<dbReference type="Gene3D" id="1.20.120.1750">
    <property type="match status" value="1"/>
</dbReference>
<keyword evidence="5" id="KW-0677">Repeat</keyword>
<feature type="compositionally biased region" description="Basic and acidic residues" evidence="10">
    <location>
        <begin position="32"/>
        <end position="48"/>
    </location>
</feature>
<dbReference type="InterPro" id="IPR044066">
    <property type="entry name" value="TRIAD_supradom"/>
</dbReference>
<feature type="compositionally biased region" description="Basic and acidic residues" evidence="10">
    <location>
        <begin position="253"/>
        <end position="277"/>
    </location>
</feature>
<dbReference type="CDD" id="cd20335">
    <property type="entry name" value="BRcat_RBR"/>
    <property type="match status" value="1"/>
</dbReference>
<evidence type="ECO:0000259" key="11">
    <source>
        <dbReference type="PROSITE" id="PS51873"/>
    </source>
</evidence>
<dbReference type="OrthoDB" id="10009520at2759"/>
<evidence type="ECO:0000256" key="3">
    <source>
        <dbReference type="ARBA" id="ARBA00022679"/>
    </source>
</evidence>
<dbReference type="VEuPathDB" id="FungiDB:Bcin03g05640"/>
<dbReference type="InterPro" id="IPR017907">
    <property type="entry name" value="Znf_RING_CS"/>
</dbReference>
<dbReference type="InterPro" id="IPR031127">
    <property type="entry name" value="E3_UB_ligase_RBR"/>
</dbReference>
<evidence type="ECO:0000256" key="8">
    <source>
        <dbReference type="ARBA" id="ARBA00022833"/>
    </source>
</evidence>
<dbReference type="Pfam" id="PF22191">
    <property type="entry name" value="IBR_1"/>
    <property type="match status" value="1"/>
</dbReference>
<dbReference type="PROSITE" id="PS51873">
    <property type="entry name" value="TRIAD"/>
    <property type="match status" value="1"/>
</dbReference>
<dbReference type="Pfam" id="PF01485">
    <property type="entry name" value="IBR"/>
    <property type="match status" value="1"/>
</dbReference>
<dbReference type="GeneID" id="5441504"/>
<dbReference type="GO" id="GO:0008270">
    <property type="term" value="F:zinc ion binding"/>
    <property type="evidence" value="ECO:0007669"/>
    <property type="project" value="UniProtKB-KW"/>
</dbReference>
<dbReference type="EC" id="2.3.2.31" evidence="2"/>
<dbReference type="CDD" id="cd22584">
    <property type="entry name" value="Rcat_RBR_unk"/>
    <property type="match status" value="1"/>
</dbReference>
<evidence type="ECO:0000256" key="9">
    <source>
        <dbReference type="SAM" id="Coils"/>
    </source>
</evidence>
<keyword evidence="8" id="KW-0862">Zinc</keyword>
<organism evidence="12 13">
    <name type="scientific">Botryotinia fuckeliana (strain B05.10)</name>
    <name type="common">Noble rot fungus</name>
    <name type="synonym">Botrytis cinerea</name>
    <dbReference type="NCBI Taxonomy" id="332648"/>
    <lineage>
        <taxon>Eukaryota</taxon>
        <taxon>Fungi</taxon>
        <taxon>Dikarya</taxon>
        <taxon>Ascomycota</taxon>
        <taxon>Pezizomycotina</taxon>
        <taxon>Leotiomycetes</taxon>
        <taxon>Helotiales</taxon>
        <taxon>Sclerotiniaceae</taxon>
        <taxon>Botrytis</taxon>
    </lineage>
</organism>
<feature type="compositionally biased region" description="Low complexity" evidence="10">
    <location>
        <begin position="59"/>
        <end position="85"/>
    </location>
</feature>
<dbReference type="GO" id="GO:0016567">
    <property type="term" value="P:protein ubiquitination"/>
    <property type="evidence" value="ECO:0007669"/>
    <property type="project" value="InterPro"/>
</dbReference>
<gene>
    <name evidence="12" type="ORF">BCIN_03g05640</name>
</gene>
<feature type="compositionally biased region" description="Low complexity" evidence="10">
    <location>
        <begin position="18"/>
        <end position="27"/>
    </location>
</feature>
<keyword evidence="6" id="KW-0863">Zinc-finger</keyword>
<evidence type="ECO:0000256" key="5">
    <source>
        <dbReference type="ARBA" id="ARBA00022737"/>
    </source>
</evidence>